<dbReference type="InterPro" id="IPR042099">
    <property type="entry name" value="ANL_N_sf"/>
</dbReference>
<dbReference type="InterPro" id="IPR000873">
    <property type="entry name" value="AMP-dep_synth/lig_dom"/>
</dbReference>
<reference evidence="4" key="1">
    <citation type="submission" date="2020-07" db="EMBL/GenBank/DDBJ databases">
        <title>Huge and variable diversity of episymbiotic CPR bacteria and DPANN archaea in groundwater ecosystems.</title>
        <authorList>
            <person name="He C.Y."/>
            <person name="Keren R."/>
            <person name="Whittaker M."/>
            <person name="Farag I.F."/>
            <person name="Doudna J."/>
            <person name="Cate J.H.D."/>
            <person name="Banfield J.F."/>
        </authorList>
    </citation>
    <scope>NUCLEOTIDE SEQUENCE</scope>
    <source>
        <strain evidence="4">NC_groundwater_1664_Pr3_B-0.1um_52_9</strain>
    </source>
</reference>
<dbReference type="EMBL" id="JACRDE010000232">
    <property type="protein sequence ID" value="MBI5249558.1"/>
    <property type="molecule type" value="Genomic_DNA"/>
</dbReference>
<dbReference type="PANTHER" id="PTHR43347:SF3">
    <property type="entry name" value="ACYL-COA SYNTHETASE SHORT-CHAIN FAMILY MEMBER 3, MITOCHONDRIAL"/>
    <property type="match status" value="1"/>
</dbReference>
<comment type="similarity">
    <text evidence="1">Belongs to the ATP-dependent AMP-binding enzyme family.</text>
</comment>
<evidence type="ECO:0000256" key="1">
    <source>
        <dbReference type="ARBA" id="ARBA00006432"/>
    </source>
</evidence>
<name>A0A9D6V2I5_9BACT</name>
<dbReference type="SUPFAM" id="SSF56801">
    <property type="entry name" value="Acetyl-CoA synthetase-like"/>
    <property type="match status" value="1"/>
</dbReference>
<dbReference type="Proteomes" id="UP000807825">
    <property type="component" value="Unassembled WGS sequence"/>
</dbReference>
<evidence type="ECO:0000259" key="2">
    <source>
        <dbReference type="Pfam" id="PF00501"/>
    </source>
</evidence>
<sequence length="195" mass="21872">MKYQEAYRESLENPEAFWGRAAEEIAWDRKWDNVLDFSNPPFYKWFEGGMLNSCFNAVDCHIEQGRGDQTAVIYDSPVTGTVRKFTYSELKERVSKIAGFLKQLGVVKGDTVLIYMPMIPEALMSMLACARLGAIHSVVFGGFAARELAVRIDDAGPKVILSASCGIEVQRVIPYKPLLDEAIEISDHKPEKCVM</sequence>
<feature type="domain" description="AMP-dependent synthetase/ligase" evidence="2">
    <location>
        <begin position="65"/>
        <end position="162"/>
    </location>
</feature>
<dbReference type="Gene3D" id="3.40.50.12780">
    <property type="entry name" value="N-terminal domain of ligase-like"/>
    <property type="match status" value="1"/>
</dbReference>
<dbReference type="GO" id="GO:0050218">
    <property type="term" value="F:propionate-CoA ligase activity"/>
    <property type="evidence" value="ECO:0007669"/>
    <property type="project" value="TreeGrafter"/>
</dbReference>
<dbReference type="Pfam" id="PF16177">
    <property type="entry name" value="ACAS_N"/>
    <property type="match status" value="1"/>
</dbReference>
<proteinExistence type="inferred from homology"/>
<gene>
    <name evidence="4" type="ORF">HY912_08690</name>
</gene>
<evidence type="ECO:0000313" key="4">
    <source>
        <dbReference type="EMBL" id="MBI5249558.1"/>
    </source>
</evidence>
<feature type="domain" description="Acetyl-coenzyme A synthetase N-terminal" evidence="3">
    <location>
        <begin position="3"/>
        <end position="57"/>
    </location>
</feature>
<feature type="non-terminal residue" evidence="4">
    <location>
        <position position="195"/>
    </location>
</feature>
<dbReference type="Pfam" id="PF00501">
    <property type="entry name" value="AMP-binding"/>
    <property type="match status" value="1"/>
</dbReference>
<evidence type="ECO:0000259" key="3">
    <source>
        <dbReference type="Pfam" id="PF16177"/>
    </source>
</evidence>
<dbReference type="PANTHER" id="PTHR43347">
    <property type="entry name" value="ACYL-COA SYNTHETASE"/>
    <property type="match status" value="1"/>
</dbReference>
<comment type="caution">
    <text evidence="4">The sequence shown here is derived from an EMBL/GenBank/DDBJ whole genome shotgun (WGS) entry which is preliminary data.</text>
</comment>
<accession>A0A9D6V2I5</accession>
<organism evidence="4 5">
    <name type="scientific">Desulfomonile tiedjei</name>
    <dbReference type="NCBI Taxonomy" id="2358"/>
    <lineage>
        <taxon>Bacteria</taxon>
        <taxon>Pseudomonadati</taxon>
        <taxon>Thermodesulfobacteriota</taxon>
        <taxon>Desulfomonilia</taxon>
        <taxon>Desulfomonilales</taxon>
        <taxon>Desulfomonilaceae</taxon>
        <taxon>Desulfomonile</taxon>
    </lineage>
</organism>
<protein>
    <submittedName>
        <fullName evidence="4">AMP-binding protein</fullName>
    </submittedName>
</protein>
<dbReference type="InterPro" id="IPR032387">
    <property type="entry name" value="ACAS_N"/>
</dbReference>
<dbReference type="AlphaFoldDB" id="A0A9D6V2I5"/>
<evidence type="ECO:0000313" key="5">
    <source>
        <dbReference type="Proteomes" id="UP000807825"/>
    </source>
</evidence>